<comment type="subcellular location">
    <subcellularLocation>
        <location evidence="1">Nucleus</location>
        <location evidence="1">Nucleolus</location>
    </subcellularLocation>
</comment>
<proteinExistence type="inferred from homology"/>
<dbReference type="GO" id="GO:0030687">
    <property type="term" value="C:preribosome, large subunit precursor"/>
    <property type="evidence" value="ECO:0007669"/>
    <property type="project" value="TreeGrafter"/>
</dbReference>
<feature type="region of interest" description="Disordered" evidence="6">
    <location>
        <begin position="1"/>
        <end position="114"/>
    </location>
</feature>
<feature type="compositionally biased region" description="Basic residues" evidence="6">
    <location>
        <begin position="26"/>
        <end position="37"/>
    </location>
</feature>
<evidence type="ECO:0000313" key="8">
    <source>
        <dbReference type="Proteomes" id="UP000664203"/>
    </source>
</evidence>
<sequence>MAKKGRLLGALEAHRGRDYKLEKQKKQQKQAAKKKRTKDPGSDLEEIENVEAQANGTSFMPEIESDGWESDESEVAEATANDSSKIMEDESDSDSSLGGEDSQELNLIEEAAADEEGIPLSDIESLASEDKADILPHQRLTINNIAALTKALRSIAMPSSLPFSSHHSITTSEPVEVSDVNDDLTRELAFYKQCLDAANEARITLAQEGVPFSRPTDYFAEMVKSDEHMGKIRSKMVDEAANKKAAADARKQRDLKKFGKQVQVAKLQERDKAKRETLDKINLLKRKRKNTDPGAANEEDLFDVALDDAAKEDRSLKSAKGGDGRGRTQNKRQKKDDKHGYGGKKRFSKSTDAASTADLRDFSAKKMKGKKGLQRLGKGRRAKL</sequence>
<dbReference type="InterPro" id="IPR008610">
    <property type="entry name" value="Ebp2"/>
</dbReference>
<feature type="compositionally biased region" description="Basic and acidic residues" evidence="6">
    <location>
        <begin position="12"/>
        <end position="25"/>
    </location>
</feature>
<accession>A0A8H3PL58</accession>
<dbReference type="Proteomes" id="UP000664203">
    <property type="component" value="Unassembled WGS sequence"/>
</dbReference>
<evidence type="ECO:0000256" key="3">
    <source>
        <dbReference type="ARBA" id="ARBA00022517"/>
    </source>
</evidence>
<feature type="compositionally biased region" description="Basic and acidic residues" evidence="6">
    <location>
        <begin position="312"/>
        <end position="326"/>
    </location>
</feature>
<comment type="similarity">
    <text evidence="2">Belongs to the EBP2 family.</text>
</comment>
<dbReference type="PANTHER" id="PTHR13028:SF0">
    <property type="entry name" value="RRNA-PROCESSING PROTEIN EBP2-RELATED"/>
    <property type="match status" value="1"/>
</dbReference>
<dbReference type="OrthoDB" id="443772at2759"/>
<dbReference type="GO" id="GO:0005730">
    <property type="term" value="C:nucleolus"/>
    <property type="evidence" value="ECO:0007669"/>
    <property type="project" value="UniProtKB-SubCell"/>
</dbReference>
<dbReference type="AlphaFoldDB" id="A0A8H3PL58"/>
<evidence type="ECO:0000313" key="7">
    <source>
        <dbReference type="EMBL" id="CAF9943400.1"/>
    </source>
</evidence>
<feature type="region of interest" description="Disordered" evidence="6">
    <location>
        <begin position="312"/>
        <end position="384"/>
    </location>
</feature>
<keyword evidence="8" id="KW-1185">Reference proteome</keyword>
<protein>
    <submittedName>
        <fullName evidence="7">rRNA-processing protein and EBNA1-binding protein ebp2</fullName>
    </submittedName>
</protein>
<dbReference type="PANTHER" id="PTHR13028">
    <property type="entry name" value="RRNA PROCESSING PROTEIN EBNA1-BINDING PROTEIN-RELATED"/>
    <property type="match status" value="1"/>
</dbReference>
<dbReference type="GO" id="GO:0006364">
    <property type="term" value="P:rRNA processing"/>
    <property type="evidence" value="ECO:0007669"/>
    <property type="project" value="TreeGrafter"/>
</dbReference>
<feature type="compositionally biased region" description="Basic residues" evidence="6">
    <location>
        <begin position="365"/>
        <end position="384"/>
    </location>
</feature>
<dbReference type="Pfam" id="PF05890">
    <property type="entry name" value="Ebp2"/>
    <property type="match status" value="1"/>
</dbReference>
<name>A0A8H3PL58_9LECA</name>
<keyword evidence="3" id="KW-0690">Ribosome biogenesis</keyword>
<gene>
    <name evidence="7" type="primary">EBP2</name>
    <name evidence="7" type="ORF">ALECFALPRED_000293</name>
</gene>
<keyword evidence="4" id="KW-0175">Coiled coil</keyword>
<comment type="caution">
    <text evidence="7">The sequence shown here is derived from an EMBL/GenBank/DDBJ whole genome shotgun (WGS) entry which is preliminary data.</text>
</comment>
<reference evidence="7" key="1">
    <citation type="submission" date="2021-03" db="EMBL/GenBank/DDBJ databases">
        <authorList>
            <person name="Tagirdzhanova G."/>
        </authorList>
    </citation>
    <scope>NUCLEOTIDE SEQUENCE</scope>
</reference>
<evidence type="ECO:0000256" key="1">
    <source>
        <dbReference type="ARBA" id="ARBA00004604"/>
    </source>
</evidence>
<keyword evidence="5" id="KW-0539">Nucleus</keyword>
<dbReference type="EMBL" id="CAJPDR010001014">
    <property type="protein sequence ID" value="CAF9943400.1"/>
    <property type="molecule type" value="Genomic_DNA"/>
</dbReference>
<dbReference type="GO" id="GO:0034399">
    <property type="term" value="C:nuclear periphery"/>
    <property type="evidence" value="ECO:0007669"/>
    <property type="project" value="TreeGrafter"/>
</dbReference>
<feature type="compositionally biased region" description="Acidic residues" evidence="6">
    <location>
        <begin position="63"/>
        <end position="75"/>
    </location>
</feature>
<evidence type="ECO:0000256" key="6">
    <source>
        <dbReference type="SAM" id="MobiDB-lite"/>
    </source>
</evidence>
<evidence type="ECO:0000256" key="4">
    <source>
        <dbReference type="ARBA" id="ARBA00023054"/>
    </source>
</evidence>
<organism evidence="7 8">
    <name type="scientific">Alectoria fallacina</name>
    <dbReference type="NCBI Taxonomy" id="1903189"/>
    <lineage>
        <taxon>Eukaryota</taxon>
        <taxon>Fungi</taxon>
        <taxon>Dikarya</taxon>
        <taxon>Ascomycota</taxon>
        <taxon>Pezizomycotina</taxon>
        <taxon>Lecanoromycetes</taxon>
        <taxon>OSLEUM clade</taxon>
        <taxon>Lecanoromycetidae</taxon>
        <taxon>Lecanorales</taxon>
        <taxon>Lecanorineae</taxon>
        <taxon>Parmeliaceae</taxon>
        <taxon>Alectoria</taxon>
    </lineage>
</organism>
<dbReference type="GO" id="GO:0042273">
    <property type="term" value="P:ribosomal large subunit biogenesis"/>
    <property type="evidence" value="ECO:0007669"/>
    <property type="project" value="TreeGrafter"/>
</dbReference>
<evidence type="ECO:0000256" key="5">
    <source>
        <dbReference type="ARBA" id="ARBA00023242"/>
    </source>
</evidence>
<evidence type="ECO:0000256" key="2">
    <source>
        <dbReference type="ARBA" id="ARBA00007336"/>
    </source>
</evidence>